<keyword evidence="3" id="KW-1185">Reference proteome</keyword>
<dbReference type="EMBL" id="PKSM01000352">
    <property type="protein sequence ID" value="POV96929.1"/>
    <property type="molecule type" value="Genomic_DNA"/>
</dbReference>
<proteinExistence type="predicted"/>
<comment type="caution">
    <text evidence="2">The sequence shown here is derived from an EMBL/GenBank/DDBJ whole genome shotgun (WGS) entry which is preliminary data.</text>
</comment>
<feature type="region of interest" description="Disordered" evidence="1">
    <location>
        <begin position="246"/>
        <end position="324"/>
    </location>
</feature>
<dbReference type="VEuPathDB" id="FungiDB:PSTT_01340"/>
<dbReference type="VEuPathDB" id="FungiDB:PSHT_14865"/>
<accession>A0A2S4UI47</accession>
<dbReference type="OrthoDB" id="2503928at2759"/>
<name>A0A2S4UI47_9BASI</name>
<reference evidence="3" key="3">
    <citation type="journal article" date="2018" name="Mol. Plant Microbe Interact.">
        <title>Genome sequence resources for the wheat stripe rust pathogen (Puccinia striiformis f. sp. tritici) and the barley stripe rust pathogen (Puccinia striiformis f. sp. hordei).</title>
        <authorList>
            <person name="Xia C."/>
            <person name="Wang M."/>
            <person name="Yin C."/>
            <person name="Cornejo O.E."/>
            <person name="Hulbert S.H."/>
            <person name="Chen X."/>
        </authorList>
    </citation>
    <scope>NUCLEOTIDE SEQUENCE [LARGE SCALE GENOMIC DNA]</scope>
    <source>
        <strain evidence="3">93TX-2</strain>
    </source>
</reference>
<reference evidence="2 3" key="1">
    <citation type="submission" date="2017-12" db="EMBL/GenBank/DDBJ databases">
        <title>Gene loss provides genomic basis for host adaptation in cereal stripe rust fungi.</title>
        <authorList>
            <person name="Xia C."/>
        </authorList>
    </citation>
    <scope>NUCLEOTIDE SEQUENCE [LARGE SCALE GENOMIC DNA]</scope>
    <source>
        <strain evidence="2 3">93TX-2</strain>
    </source>
</reference>
<dbReference type="AlphaFoldDB" id="A0A2S4UI47"/>
<gene>
    <name evidence="2" type="ORF">PSHT_14865</name>
</gene>
<evidence type="ECO:0000313" key="2">
    <source>
        <dbReference type="EMBL" id="POV96929.1"/>
    </source>
</evidence>
<reference evidence="3" key="2">
    <citation type="journal article" date="2018" name="BMC Genomics">
        <title>Genomic insights into host adaptation between the wheat stripe rust pathogen (Puccinia striiformis f. sp. tritici) and the barley stripe rust pathogen (Puccinia striiformis f. sp. hordei).</title>
        <authorList>
            <person name="Xia C."/>
            <person name="Wang M."/>
            <person name="Yin C."/>
            <person name="Cornejo O.E."/>
            <person name="Hulbert S.H."/>
            <person name="Chen X."/>
        </authorList>
    </citation>
    <scope>NUCLEOTIDE SEQUENCE [LARGE SCALE GENOMIC DNA]</scope>
    <source>
        <strain evidence="3">93TX-2</strain>
    </source>
</reference>
<organism evidence="2 3">
    <name type="scientific">Puccinia striiformis</name>
    <dbReference type="NCBI Taxonomy" id="27350"/>
    <lineage>
        <taxon>Eukaryota</taxon>
        <taxon>Fungi</taxon>
        <taxon>Dikarya</taxon>
        <taxon>Basidiomycota</taxon>
        <taxon>Pucciniomycotina</taxon>
        <taxon>Pucciniomycetes</taxon>
        <taxon>Pucciniales</taxon>
        <taxon>Pucciniaceae</taxon>
        <taxon>Puccinia</taxon>
    </lineage>
</organism>
<evidence type="ECO:0000313" key="3">
    <source>
        <dbReference type="Proteomes" id="UP000238274"/>
    </source>
</evidence>
<sequence>MALSMDNYDRFLSRSTNPEPPSNWMHPQFNPNQSTVATLRSILFENGIVDPALMKKAGLAVGLFENKLKPMIPLRFLHPCLDHAFKAYCSVVPSAAGIFNMALGRYLTRKDDIMFSRKHNPGHKTVPAHHPNAKRKTIAQSSRKDGPGNKAVPAHHPSLKGKTIAQITTMISKLDHPVLVPTKILLEPLKRLATQQLNLAGTLFLSVDIFELQANRFFSLNGLDAAKFCHHLDSDLHSDLIKLSSSESEDDNNSELSQSESITEHTQPTRARKTRTRGCVENLNETLDTTQGAIDTTSPPKRAYSQADRHASIRSCPYHPTKHPRAVKTPVKTLCQILIATPQAGVVPVSPASNTTGPAKRTRAVKTLCQIPTAALQPGVILSNGPAHTSHLLAETLILDLTSKPLVSGPLIPSKP</sequence>
<evidence type="ECO:0000256" key="1">
    <source>
        <dbReference type="SAM" id="MobiDB-lite"/>
    </source>
</evidence>
<dbReference type="Proteomes" id="UP000238274">
    <property type="component" value="Unassembled WGS sequence"/>
</dbReference>
<protein>
    <submittedName>
        <fullName evidence="2">Uncharacterized protein</fullName>
    </submittedName>
</protein>
<feature type="region of interest" description="Disordered" evidence="1">
    <location>
        <begin position="122"/>
        <end position="156"/>
    </location>
</feature>
<feature type="compositionally biased region" description="Polar residues" evidence="1">
    <location>
        <begin position="283"/>
        <end position="299"/>
    </location>
</feature>